<protein>
    <submittedName>
        <fullName evidence="2">PEO1-like protein</fullName>
    </submittedName>
</protein>
<evidence type="ECO:0000313" key="2">
    <source>
        <dbReference type="EMBL" id="WAR01305.1"/>
    </source>
</evidence>
<gene>
    <name evidence="2" type="ORF">MAR_007863</name>
</gene>
<feature type="compositionally biased region" description="Basic and acidic residues" evidence="1">
    <location>
        <begin position="36"/>
        <end position="57"/>
    </location>
</feature>
<evidence type="ECO:0000256" key="1">
    <source>
        <dbReference type="SAM" id="MobiDB-lite"/>
    </source>
</evidence>
<dbReference type="EMBL" id="CP111015">
    <property type="protein sequence ID" value="WAR01305.1"/>
    <property type="molecule type" value="Genomic_DNA"/>
</dbReference>
<feature type="region of interest" description="Disordered" evidence="1">
    <location>
        <begin position="436"/>
        <end position="462"/>
    </location>
</feature>
<dbReference type="PANTHER" id="PTHR12873">
    <property type="entry name" value="T7-LIKE MITOCHONDRIAL DNA HELICASE"/>
    <property type="match status" value="1"/>
</dbReference>
<dbReference type="InterPro" id="IPR027032">
    <property type="entry name" value="Twinkle-like"/>
</dbReference>
<accession>A0ABY7DV28</accession>
<evidence type="ECO:0000313" key="3">
    <source>
        <dbReference type="Proteomes" id="UP001164746"/>
    </source>
</evidence>
<proteinExistence type="predicted"/>
<name>A0ABY7DV28_MYAAR</name>
<dbReference type="Gene3D" id="3.40.50.300">
    <property type="entry name" value="P-loop containing nucleotide triphosphate hydrolases"/>
    <property type="match status" value="1"/>
</dbReference>
<dbReference type="InterPro" id="IPR027417">
    <property type="entry name" value="P-loop_NTPase"/>
</dbReference>
<keyword evidence="3" id="KW-1185">Reference proteome</keyword>
<reference evidence="2" key="1">
    <citation type="submission" date="2022-11" db="EMBL/GenBank/DDBJ databases">
        <title>Centuries of genome instability and evolution in soft-shell clam transmissible cancer (bioRxiv).</title>
        <authorList>
            <person name="Hart S.F.M."/>
            <person name="Yonemitsu M.A."/>
            <person name="Giersch R.M."/>
            <person name="Beal B.F."/>
            <person name="Arriagada G."/>
            <person name="Davis B.W."/>
            <person name="Ostrander E.A."/>
            <person name="Goff S.P."/>
            <person name="Metzger M.J."/>
        </authorList>
    </citation>
    <scope>NUCLEOTIDE SEQUENCE</scope>
    <source>
        <strain evidence="2">MELC-2E11</strain>
        <tissue evidence="2">Siphon/mantle</tissue>
    </source>
</reference>
<feature type="compositionally biased region" description="Basic and acidic residues" evidence="1">
    <location>
        <begin position="65"/>
        <end position="83"/>
    </location>
</feature>
<organism evidence="2 3">
    <name type="scientific">Mya arenaria</name>
    <name type="common">Soft-shell clam</name>
    <dbReference type="NCBI Taxonomy" id="6604"/>
    <lineage>
        <taxon>Eukaryota</taxon>
        <taxon>Metazoa</taxon>
        <taxon>Spiralia</taxon>
        <taxon>Lophotrochozoa</taxon>
        <taxon>Mollusca</taxon>
        <taxon>Bivalvia</taxon>
        <taxon>Autobranchia</taxon>
        <taxon>Heteroconchia</taxon>
        <taxon>Euheterodonta</taxon>
        <taxon>Imparidentia</taxon>
        <taxon>Neoheterodontei</taxon>
        <taxon>Myida</taxon>
        <taxon>Myoidea</taxon>
        <taxon>Myidae</taxon>
        <taxon>Mya</taxon>
    </lineage>
</organism>
<dbReference type="PANTHER" id="PTHR12873:SF0">
    <property type="entry name" value="TWINKLE MTDNA HELICASE"/>
    <property type="match status" value="1"/>
</dbReference>
<feature type="region of interest" description="Disordered" evidence="1">
    <location>
        <begin position="1"/>
        <end position="97"/>
    </location>
</feature>
<dbReference type="Proteomes" id="UP001164746">
    <property type="component" value="Chromosome 4"/>
</dbReference>
<sequence length="462" mass="52113">MVGPAVNKTKKSPYQLQIKSSLEKKRQSGINGGSKDNNEKTKITEKDGSSKSLEDTSKTSVSVDQRVENRLTEQSEASSERTKVAQSTAQAMDFSESFPKNGTGEIVKVLNEHMECFKDVRDVKVEPVEPHKEVLRRYNQAQDFSALSDDEFENLLSIFDWSGLHQKTFQKFGVRWTLDGGKYQVVFPVFSPQGVLTSLRVFTGSLSEEGDISVGPTHSYPKKAVDVFGWQILTGAGTSRRLRPQQVVITNREVNAMAVFQETGIPAFVLENASHLPQEACFISHKDVLSTLNLRDEVYAELQQFDKVAGVKVNTLWGSFEINNVRLIKCMLQQFAGRNMTKHIKDFDEVYGEFSRLPMYFMRMFRQFATEKNCHVTLILHPRKVREGEELSTAAIFGSAKVTQEADNVVKNRFDGDLGMIQLNFDKASNSFLLGRQKQSKPKQPESVDESFQYGDIDGDKD</sequence>